<dbReference type="AlphaFoldDB" id="A0A6G0YCN6"/>
<comment type="caution">
    <text evidence="1">The sequence shown here is derived from an EMBL/GenBank/DDBJ whole genome shotgun (WGS) entry which is preliminary data.</text>
</comment>
<gene>
    <name evidence="1" type="ORF">FWK35_00012607</name>
</gene>
<accession>A0A6G0YCN6</accession>
<reference evidence="1 2" key="1">
    <citation type="submission" date="2019-08" db="EMBL/GenBank/DDBJ databases">
        <title>Whole genome of Aphis craccivora.</title>
        <authorList>
            <person name="Voronova N.V."/>
            <person name="Shulinski R.S."/>
            <person name="Bandarenka Y.V."/>
            <person name="Zhorov D.G."/>
            <person name="Warner D."/>
        </authorList>
    </citation>
    <scope>NUCLEOTIDE SEQUENCE [LARGE SCALE GENOMIC DNA]</scope>
    <source>
        <strain evidence="1">180601</strain>
        <tissue evidence="1">Whole Body</tissue>
    </source>
</reference>
<proteinExistence type="predicted"/>
<evidence type="ECO:0000313" key="2">
    <source>
        <dbReference type="Proteomes" id="UP000478052"/>
    </source>
</evidence>
<name>A0A6G0YCN6_APHCR</name>
<protein>
    <submittedName>
        <fullName evidence="1">Uncharacterized protein</fullName>
    </submittedName>
</protein>
<keyword evidence="2" id="KW-1185">Reference proteome</keyword>
<dbReference type="Proteomes" id="UP000478052">
    <property type="component" value="Unassembled WGS sequence"/>
</dbReference>
<sequence>MLSNSNTPECSISVNSNVILPDLSVVFEKNTDFLENEKFSQSTHEIEENSTRYLKSRRIVDAMYIFDQIRNANYGIGLSCTVIDCVFFKEIRLGYFSSWIFKYKMCNILTKIESEKVDSNLR</sequence>
<dbReference type="EMBL" id="VUJU01004762">
    <property type="protein sequence ID" value="KAF0753330.1"/>
    <property type="molecule type" value="Genomic_DNA"/>
</dbReference>
<evidence type="ECO:0000313" key="1">
    <source>
        <dbReference type="EMBL" id="KAF0753330.1"/>
    </source>
</evidence>
<dbReference type="OrthoDB" id="6617602at2759"/>
<organism evidence="1 2">
    <name type="scientific">Aphis craccivora</name>
    <name type="common">Cowpea aphid</name>
    <dbReference type="NCBI Taxonomy" id="307492"/>
    <lineage>
        <taxon>Eukaryota</taxon>
        <taxon>Metazoa</taxon>
        <taxon>Ecdysozoa</taxon>
        <taxon>Arthropoda</taxon>
        <taxon>Hexapoda</taxon>
        <taxon>Insecta</taxon>
        <taxon>Pterygota</taxon>
        <taxon>Neoptera</taxon>
        <taxon>Paraneoptera</taxon>
        <taxon>Hemiptera</taxon>
        <taxon>Sternorrhyncha</taxon>
        <taxon>Aphidomorpha</taxon>
        <taxon>Aphidoidea</taxon>
        <taxon>Aphididae</taxon>
        <taxon>Aphidini</taxon>
        <taxon>Aphis</taxon>
        <taxon>Aphis</taxon>
    </lineage>
</organism>